<comment type="subcellular location">
    <subcellularLocation>
        <location evidence="2">Cell membrane</location>
        <topology evidence="2">Multi-pass membrane protein</topology>
    </subcellularLocation>
</comment>
<evidence type="ECO:0000256" key="1">
    <source>
        <dbReference type="ARBA" id="ARBA00000085"/>
    </source>
</evidence>
<keyword evidence="12" id="KW-0902">Two-component regulatory system</keyword>
<feature type="transmembrane region" description="Helical" evidence="15">
    <location>
        <begin position="143"/>
        <end position="163"/>
    </location>
</feature>
<dbReference type="SUPFAM" id="SSF55874">
    <property type="entry name" value="ATPase domain of HSP90 chaperone/DNA topoisomerase II/histidine kinase"/>
    <property type="match status" value="1"/>
</dbReference>
<dbReference type="InterPro" id="IPR029016">
    <property type="entry name" value="GAF-like_dom_sf"/>
</dbReference>
<evidence type="ECO:0000256" key="2">
    <source>
        <dbReference type="ARBA" id="ARBA00004651"/>
    </source>
</evidence>
<dbReference type="InterPro" id="IPR003594">
    <property type="entry name" value="HATPase_dom"/>
</dbReference>
<dbReference type="InterPro" id="IPR010559">
    <property type="entry name" value="Sig_transdc_His_kin_internal"/>
</dbReference>
<evidence type="ECO:0000313" key="17">
    <source>
        <dbReference type="EMBL" id="MBM6826306.1"/>
    </source>
</evidence>
<evidence type="ECO:0000256" key="9">
    <source>
        <dbReference type="ARBA" id="ARBA00022777"/>
    </source>
</evidence>
<evidence type="ECO:0000256" key="13">
    <source>
        <dbReference type="ARBA" id="ARBA00023136"/>
    </source>
</evidence>
<dbReference type="Proteomes" id="UP000713880">
    <property type="component" value="Unassembled WGS sequence"/>
</dbReference>
<evidence type="ECO:0000256" key="15">
    <source>
        <dbReference type="SAM" id="Phobius"/>
    </source>
</evidence>
<keyword evidence="4" id="KW-1003">Cell membrane</keyword>
<dbReference type="SMART" id="SM00387">
    <property type="entry name" value="HATPase_c"/>
    <property type="match status" value="1"/>
</dbReference>
<reference evidence="17" key="2">
    <citation type="journal article" date="2021" name="Sci. Rep.">
        <title>The distribution of antibiotic resistance genes in chicken gut microbiota commensals.</title>
        <authorList>
            <person name="Juricova H."/>
            <person name="Matiasovicova J."/>
            <person name="Kubasova T."/>
            <person name="Cejkova D."/>
            <person name="Rychlik I."/>
        </authorList>
    </citation>
    <scope>NUCLEOTIDE SEQUENCE</scope>
    <source>
        <strain evidence="17">An420c</strain>
    </source>
</reference>
<dbReference type="Pfam" id="PF07694">
    <property type="entry name" value="5TM-5TMR_LYT"/>
    <property type="match status" value="1"/>
</dbReference>
<dbReference type="SUPFAM" id="SSF55781">
    <property type="entry name" value="GAF domain-like"/>
    <property type="match status" value="1"/>
</dbReference>
<accession>A0A938WZ19</accession>
<dbReference type="GO" id="GO:0005886">
    <property type="term" value="C:plasma membrane"/>
    <property type="evidence" value="ECO:0007669"/>
    <property type="project" value="UniProtKB-SubCell"/>
</dbReference>
<evidence type="ECO:0000256" key="6">
    <source>
        <dbReference type="ARBA" id="ARBA00022679"/>
    </source>
</evidence>
<comment type="catalytic activity">
    <reaction evidence="1">
        <text>ATP + protein L-histidine = ADP + protein N-phospho-L-histidine.</text>
        <dbReference type="EC" id="2.7.13.3"/>
    </reaction>
</comment>
<keyword evidence="7 15" id="KW-0812">Transmembrane</keyword>
<evidence type="ECO:0000259" key="16">
    <source>
        <dbReference type="SMART" id="SM00387"/>
    </source>
</evidence>
<dbReference type="PANTHER" id="PTHR34220">
    <property type="entry name" value="SENSOR HISTIDINE KINASE YPDA"/>
    <property type="match status" value="1"/>
</dbReference>
<dbReference type="InterPro" id="IPR050640">
    <property type="entry name" value="Bact_2-comp_sensor_kinase"/>
</dbReference>
<sequence length="602" mass="67866">MRIHMESLLFEVILNIALLVLVATLLSKVQLIQTIISQERRSGAGQVFLSVVFGAVIVLSVYTGIDMDGYNMNTRVIAAIAAGILGGPLVGMYASMIGAVYIYFFAGPAAFAMASAFSTVLFGLLGGGFYPYFQRGKWKYRDLFFLTCFAEICDLVIILRMVSPFSLALATVQKAGILMTLMNAAGILLFISSFNNIFIRQDIESSRQLQMASELGRRCIPLLGNGLEDEANMKELVSVLLEASGWTGVILTDRERILAWKQQPDDSGGEETIWPGELPGRKGKSPGRAQEEGLPELPDLDGIPEIGLAAMKKGELEIAYKVPKSSAWYEWMREYSMIAAPFMIEKEAIGCLIVWTKRQWVFRQSDVELLQNLVQIASAQIAMSELERQRLLRQQAEFKALQFQVNPHFLFNALNTISYVCRENADRARELLITLANYFRYNLNEGKYMVPMAGELEHVRNYLEIEKARFEDKLEVSYDLPEQMDIRIPTLILQPLVENAVRYGISPDGRRRVHISVQETEEAYQVSIRDQGRGFPQEVLDKFKKNEPFGRSIGLRNVNQRMKKAYGESFGLDIVSSPEGSCVTLRFLKEKEEEKERENSGN</sequence>
<keyword evidence="10" id="KW-0067">ATP-binding</keyword>
<keyword evidence="18" id="KW-1185">Reference proteome</keyword>
<evidence type="ECO:0000256" key="11">
    <source>
        <dbReference type="ARBA" id="ARBA00022989"/>
    </source>
</evidence>
<dbReference type="Pfam" id="PF02518">
    <property type="entry name" value="HATPase_c"/>
    <property type="match status" value="1"/>
</dbReference>
<evidence type="ECO:0000256" key="3">
    <source>
        <dbReference type="ARBA" id="ARBA00012438"/>
    </source>
</evidence>
<dbReference type="PANTHER" id="PTHR34220:SF7">
    <property type="entry name" value="SENSOR HISTIDINE KINASE YPDA"/>
    <property type="match status" value="1"/>
</dbReference>
<evidence type="ECO:0000256" key="12">
    <source>
        <dbReference type="ARBA" id="ARBA00023012"/>
    </source>
</evidence>
<protein>
    <recommendedName>
        <fullName evidence="3">histidine kinase</fullName>
        <ecNumber evidence="3">2.7.13.3</ecNumber>
    </recommendedName>
</protein>
<keyword evidence="5" id="KW-0597">Phosphoprotein</keyword>
<dbReference type="InterPro" id="IPR036890">
    <property type="entry name" value="HATPase_C_sf"/>
</dbReference>
<feature type="transmembrane region" description="Helical" evidence="15">
    <location>
        <begin position="47"/>
        <end position="65"/>
    </location>
</feature>
<proteinExistence type="predicted"/>
<evidence type="ECO:0000256" key="8">
    <source>
        <dbReference type="ARBA" id="ARBA00022741"/>
    </source>
</evidence>
<feature type="transmembrane region" description="Helical" evidence="15">
    <location>
        <begin position="175"/>
        <end position="199"/>
    </location>
</feature>
<feature type="transmembrane region" description="Helical" evidence="15">
    <location>
        <begin position="7"/>
        <end position="27"/>
    </location>
</feature>
<feature type="domain" description="Histidine kinase/HSP90-like ATPase" evidence="16">
    <location>
        <begin position="484"/>
        <end position="591"/>
    </location>
</feature>
<dbReference type="Gene3D" id="3.30.565.10">
    <property type="entry name" value="Histidine kinase-like ATPase, C-terminal domain"/>
    <property type="match status" value="1"/>
</dbReference>
<keyword evidence="11 15" id="KW-1133">Transmembrane helix</keyword>
<dbReference type="RefSeq" id="WP_204908360.1">
    <property type="nucleotide sequence ID" value="NZ_JACJLV010000009.1"/>
</dbReference>
<feature type="region of interest" description="Disordered" evidence="14">
    <location>
        <begin position="261"/>
        <end position="296"/>
    </location>
</feature>
<evidence type="ECO:0000256" key="10">
    <source>
        <dbReference type="ARBA" id="ARBA00022840"/>
    </source>
</evidence>
<evidence type="ECO:0000256" key="5">
    <source>
        <dbReference type="ARBA" id="ARBA00022553"/>
    </source>
</evidence>
<evidence type="ECO:0000313" key="18">
    <source>
        <dbReference type="Proteomes" id="UP000713880"/>
    </source>
</evidence>
<evidence type="ECO:0000256" key="14">
    <source>
        <dbReference type="SAM" id="MobiDB-lite"/>
    </source>
</evidence>
<keyword evidence="6" id="KW-0808">Transferase</keyword>
<evidence type="ECO:0000256" key="7">
    <source>
        <dbReference type="ARBA" id="ARBA00022692"/>
    </source>
</evidence>
<gene>
    <name evidence="17" type="ORF">H6A13_04170</name>
</gene>
<keyword evidence="13 15" id="KW-0472">Membrane</keyword>
<keyword evidence="8" id="KW-0547">Nucleotide-binding</keyword>
<dbReference type="AlphaFoldDB" id="A0A938WZ19"/>
<dbReference type="EMBL" id="JACJLV010000009">
    <property type="protein sequence ID" value="MBM6826306.1"/>
    <property type="molecule type" value="Genomic_DNA"/>
</dbReference>
<dbReference type="InterPro" id="IPR011620">
    <property type="entry name" value="Sig_transdc_His_kinase_LytS_TM"/>
</dbReference>
<keyword evidence="9 17" id="KW-0418">Kinase</keyword>
<feature type="transmembrane region" description="Helical" evidence="15">
    <location>
        <begin position="110"/>
        <end position="131"/>
    </location>
</feature>
<dbReference type="Gene3D" id="3.30.450.40">
    <property type="match status" value="1"/>
</dbReference>
<dbReference type="Pfam" id="PF06580">
    <property type="entry name" value="His_kinase"/>
    <property type="match status" value="1"/>
</dbReference>
<dbReference type="GO" id="GO:0071555">
    <property type="term" value="P:cell wall organization"/>
    <property type="evidence" value="ECO:0007669"/>
    <property type="project" value="InterPro"/>
</dbReference>
<organism evidence="17 18">
    <name type="scientific">Mordavella massiliensis</name>
    <dbReference type="NCBI Taxonomy" id="1871024"/>
    <lineage>
        <taxon>Bacteria</taxon>
        <taxon>Bacillati</taxon>
        <taxon>Bacillota</taxon>
        <taxon>Clostridia</taxon>
        <taxon>Eubacteriales</taxon>
        <taxon>Clostridiaceae</taxon>
        <taxon>Mordavella</taxon>
    </lineage>
</organism>
<reference evidence="17" key="1">
    <citation type="submission" date="2020-08" db="EMBL/GenBank/DDBJ databases">
        <authorList>
            <person name="Cejkova D."/>
            <person name="Kubasova T."/>
            <person name="Jahodarova E."/>
            <person name="Rychlik I."/>
        </authorList>
    </citation>
    <scope>NUCLEOTIDE SEQUENCE</scope>
    <source>
        <strain evidence="17">An420c</strain>
    </source>
</reference>
<dbReference type="GO" id="GO:0005524">
    <property type="term" value="F:ATP binding"/>
    <property type="evidence" value="ECO:0007669"/>
    <property type="project" value="UniProtKB-KW"/>
</dbReference>
<dbReference type="GO" id="GO:0000155">
    <property type="term" value="F:phosphorelay sensor kinase activity"/>
    <property type="evidence" value="ECO:0007669"/>
    <property type="project" value="InterPro"/>
</dbReference>
<feature type="transmembrane region" description="Helical" evidence="15">
    <location>
        <begin position="77"/>
        <end position="104"/>
    </location>
</feature>
<comment type="caution">
    <text evidence="17">The sequence shown here is derived from an EMBL/GenBank/DDBJ whole genome shotgun (WGS) entry which is preliminary data.</text>
</comment>
<name>A0A938WZ19_9CLOT</name>
<dbReference type="EC" id="2.7.13.3" evidence="3"/>
<evidence type="ECO:0000256" key="4">
    <source>
        <dbReference type="ARBA" id="ARBA00022475"/>
    </source>
</evidence>